<feature type="domain" description="Wax synthase" evidence="8">
    <location>
        <begin position="252"/>
        <end position="339"/>
    </location>
</feature>
<keyword evidence="4 7" id="KW-0812">Transmembrane</keyword>
<dbReference type="PANTHER" id="PTHR31595">
    <property type="entry name" value="LONG-CHAIN-ALCOHOL O-FATTY-ACYLTRANSFERASE 3-RELATED"/>
    <property type="match status" value="1"/>
</dbReference>
<sequence>MAITLDDMSDLGPPISNWTGRFYIAFTALAFVVVTAYTSRPLSLRILVTAMVASDIYLLLTMPDIMGHIPGFDPLIANFIVADLMRVVDLYFLRDESRALKKKDGGDSKGDVKGQKKFIKMSGFQAFDYLIFNHRNIGTPIQARNVPKFDPSNPSYTPSRGKFLLRKFLTIFLAYGLLDLLTCQPAPDAALYSRRQEFFFTRLNEVTWDEIYFRILTNLNLWASTYLLIQYVYAIVACVCVGSGLWKPADFPPLVGSLAKDYTIRNHWGRFWHQVIQYPLTTNGAALTKAILPRSLQRGFISRYTKIFFVFTLSGVSHAVSPLGSTKGSQQIRGTIFFFPAQVMGIMVEDFVIAAYNKVSGRDGKSETPWWAKLVGRVWVMAWMCWCCPIWVYPTLRRGGEGMVPYSFIRNTRNLKEVWEF</sequence>
<name>A0A370THW4_9HELO</name>
<dbReference type="InterPro" id="IPR044851">
    <property type="entry name" value="Wax_synthase"/>
</dbReference>
<evidence type="ECO:0000256" key="7">
    <source>
        <dbReference type="SAM" id="Phobius"/>
    </source>
</evidence>
<dbReference type="InterPro" id="IPR032805">
    <property type="entry name" value="Wax_synthase_dom"/>
</dbReference>
<dbReference type="PANTHER" id="PTHR31595:SF27">
    <property type="entry name" value="WAX SYNTHASE DOMAIN-CONTAINING PROTEIN-RELATED"/>
    <property type="match status" value="1"/>
</dbReference>
<feature type="transmembrane region" description="Helical" evidence="7">
    <location>
        <begin position="44"/>
        <end position="63"/>
    </location>
</feature>
<keyword evidence="10" id="KW-1185">Reference proteome</keyword>
<dbReference type="EMBL" id="NPIC01000007">
    <property type="protein sequence ID" value="RDL34789.1"/>
    <property type="molecule type" value="Genomic_DNA"/>
</dbReference>
<dbReference type="OrthoDB" id="1077582at2759"/>
<keyword evidence="6 7" id="KW-0472">Membrane</keyword>
<keyword evidence="5 7" id="KW-1133">Transmembrane helix</keyword>
<evidence type="ECO:0000256" key="6">
    <source>
        <dbReference type="ARBA" id="ARBA00023136"/>
    </source>
</evidence>
<reference evidence="9 10" key="1">
    <citation type="journal article" date="2018" name="IMA Fungus">
        <title>IMA Genome-F 9: Draft genome sequence of Annulohypoxylon stygium, Aspergillus mulundensis, Berkeleyomyces basicola (syn. Thielaviopsis basicola), Ceratocystis smalleyi, two Cercospora beticola strains, Coleophoma cylindrospora, Fusarium fracticaudum, Phialophora cf. hyalina, and Morchella septimelata.</title>
        <authorList>
            <person name="Wingfield B.D."/>
            <person name="Bills G.F."/>
            <person name="Dong Y."/>
            <person name="Huang W."/>
            <person name="Nel W.J."/>
            <person name="Swalarsk-Parry B.S."/>
            <person name="Vaghefi N."/>
            <person name="Wilken P.M."/>
            <person name="An Z."/>
            <person name="de Beer Z.W."/>
            <person name="De Vos L."/>
            <person name="Chen L."/>
            <person name="Duong T.A."/>
            <person name="Gao Y."/>
            <person name="Hammerbacher A."/>
            <person name="Kikkert J.R."/>
            <person name="Li Y."/>
            <person name="Li H."/>
            <person name="Li K."/>
            <person name="Li Q."/>
            <person name="Liu X."/>
            <person name="Ma X."/>
            <person name="Naidoo K."/>
            <person name="Pethybridge S.J."/>
            <person name="Sun J."/>
            <person name="Steenkamp E.T."/>
            <person name="van der Nest M.A."/>
            <person name="van Wyk S."/>
            <person name="Wingfield M.J."/>
            <person name="Xiong C."/>
            <person name="Yue Q."/>
            <person name="Zhang X."/>
        </authorList>
    </citation>
    <scope>NUCLEOTIDE SEQUENCE [LARGE SCALE GENOMIC DNA]</scope>
    <source>
        <strain evidence="9 10">BP 5553</strain>
    </source>
</reference>
<organism evidence="9 10">
    <name type="scientific">Venustampulla echinocandica</name>
    <dbReference type="NCBI Taxonomy" id="2656787"/>
    <lineage>
        <taxon>Eukaryota</taxon>
        <taxon>Fungi</taxon>
        <taxon>Dikarya</taxon>
        <taxon>Ascomycota</taxon>
        <taxon>Pezizomycotina</taxon>
        <taxon>Leotiomycetes</taxon>
        <taxon>Helotiales</taxon>
        <taxon>Pleuroascaceae</taxon>
        <taxon>Venustampulla</taxon>
    </lineage>
</organism>
<protein>
    <recommendedName>
        <fullName evidence="8">Wax synthase domain-containing protein</fullName>
    </recommendedName>
</protein>
<evidence type="ECO:0000256" key="5">
    <source>
        <dbReference type="ARBA" id="ARBA00022989"/>
    </source>
</evidence>
<dbReference type="STRING" id="2656787.A0A370THW4"/>
<dbReference type="GO" id="GO:0008374">
    <property type="term" value="F:O-acyltransferase activity"/>
    <property type="evidence" value="ECO:0007669"/>
    <property type="project" value="InterPro"/>
</dbReference>
<evidence type="ECO:0000256" key="1">
    <source>
        <dbReference type="ARBA" id="ARBA00004141"/>
    </source>
</evidence>
<dbReference type="GO" id="GO:0016020">
    <property type="term" value="C:membrane"/>
    <property type="evidence" value="ECO:0007669"/>
    <property type="project" value="UniProtKB-SubCell"/>
</dbReference>
<evidence type="ECO:0000256" key="2">
    <source>
        <dbReference type="ARBA" id="ARBA00007282"/>
    </source>
</evidence>
<comment type="similarity">
    <text evidence="2">Belongs to the wax synthase family.</text>
</comment>
<dbReference type="GO" id="GO:0006629">
    <property type="term" value="P:lipid metabolic process"/>
    <property type="evidence" value="ECO:0007669"/>
    <property type="project" value="InterPro"/>
</dbReference>
<comment type="caution">
    <text evidence="9">The sequence shown here is derived from an EMBL/GenBank/DDBJ whole genome shotgun (WGS) entry which is preliminary data.</text>
</comment>
<proteinExistence type="inferred from homology"/>
<evidence type="ECO:0000256" key="3">
    <source>
        <dbReference type="ARBA" id="ARBA00022679"/>
    </source>
</evidence>
<keyword evidence="3" id="KW-0808">Transferase</keyword>
<evidence type="ECO:0000259" key="8">
    <source>
        <dbReference type="Pfam" id="PF13813"/>
    </source>
</evidence>
<gene>
    <name evidence="9" type="ORF">BP5553_07917</name>
</gene>
<evidence type="ECO:0000256" key="4">
    <source>
        <dbReference type="ARBA" id="ARBA00022692"/>
    </source>
</evidence>
<dbReference type="AlphaFoldDB" id="A0A370THW4"/>
<dbReference type="Proteomes" id="UP000254866">
    <property type="component" value="Unassembled WGS sequence"/>
</dbReference>
<evidence type="ECO:0000313" key="10">
    <source>
        <dbReference type="Proteomes" id="UP000254866"/>
    </source>
</evidence>
<comment type="subcellular location">
    <subcellularLocation>
        <location evidence="1">Membrane</location>
        <topology evidence="1">Multi-pass membrane protein</topology>
    </subcellularLocation>
</comment>
<evidence type="ECO:0000313" key="9">
    <source>
        <dbReference type="EMBL" id="RDL34789.1"/>
    </source>
</evidence>
<dbReference type="GeneID" id="43600766"/>
<accession>A0A370THW4</accession>
<dbReference type="Pfam" id="PF13813">
    <property type="entry name" value="MBOAT_2"/>
    <property type="match status" value="1"/>
</dbReference>
<dbReference type="RefSeq" id="XP_031867771.1">
    <property type="nucleotide sequence ID" value="XM_032016540.1"/>
</dbReference>
<feature type="transmembrane region" description="Helical" evidence="7">
    <location>
        <begin position="20"/>
        <end position="37"/>
    </location>
</feature>